<evidence type="ECO:0000313" key="2">
    <source>
        <dbReference type="Proteomes" id="UP000534294"/>
    </source>
</evidence>
<dbReference type="Proteomes" id="UP000534294">
    <property type="component" value="Unassembled WGS sequence"/>
</dbReference>
<keyword evidence="2" id="KW-1185">Reference proteome</keyword>
<evidence type="ECO:0000313" key="1">
    <source>
        <dbReference type="EMBL" id="MBB5037540.1"/>
    </source>
</evidence>
<name>A0A7W7YJT3_9BACT</name>
<proteinExistence type="predicted"/>
<dbReference type="AlphaFoldDB" id="A0A7W7YJT3"/>
<dbReference type="EMBL" id="JACHIF010000003">
    <property type="protein sequence ID" value="MBB5037540.1"/>
    <property type="molecule type" value="Genomic_DNA"/>
</dbReference>
<gene>
    <name evidence="1" type="ORF">HNQ64_001789</name>
</gene>
<comment type="caution">
    <text evidence="1">The sequence shown here is derived from an EMBL/GenBank/DDBJ whole genome shotgun (WGS) entry which is preliminary data.</text>
</comment>
<reference evidence="1 2" key="1">
    <citation type="submission" date="2020-08" db="EMBL/GenBank/DDBJ databases">
        <title>Genomic Encyclopedia of Type Strains, Phase IV (KMG-IV): sequencing the most valuable type-strain genomes for metagenomic binning, comparative biology and taxonomic classification.</title>
        <authorList>
            <person name="Goeker M."/>
        </authorList>
    </citation>
    <scope>NUCLEOTIDE SEQUENCE [LARGE SCALE GENOMIC DNA]</scope>
    <source>
        <strain evidence="1 2">DSM 12251</strain>
    </source>
</reference>
<sequence length="43" mass="4960">MKTVMEGLLNIVGVCMGRMFAKIEAWNNSLRAKLESIRDKLEY</sequence>
<organism evidence="1 2">
    <name type="scientific">Prosthecobacter dejongeii</name>
    <dbReference type="NCBI Taxonomy" id="48465"/>
    <lineage>
        <taxon>Bacteria</taxon>
        <taxon>Pseudomonadati</taxon>
        <taxon>Verrucomicrobiota</taxon>
        <taxon>Verrucomicrobiia</taxon>
        <taxon>Verrucomicrobiales</taxon>
        <taxon>Verrucomicrobiaceae</taxon>
        <taxon>Prosthecobacter</taxon>
    </lineage>
</organism>
<accession>A0A7W7YJT3</accession>
<protein>
    <submittedName>
        <fullName evidence="1">Uncharacterized protein</fullName>
    </submittedName>
</protein>